<dbReference type="InterPro" id="IPR003691">
    <property type="entry name" value="FluC"/>
</dbReference>
<evidence type="ECO:0000256" key="6">
    <source>
        <dbReference type="ARBA" id="ARBA00023136"/>
    </source>
</evidence>
<dbReference type="GO" id="GO:0005886">
    <property type="term" value="C:plasma membrane"/>
    <property type="evidence" value="ECO:0007669"/>
    <property type="project" value="UniProtKB-SubCell"/>
</dbReference>
<gene>
    <name evidence="10" type="ORF">B0T11DRAFT_135046</name>
</gene>
<dbReference type="Proteomes" id="UP000813385">
    <property type="component" value="Unassembled WGS sequence"/>
</dbReference>
<feature type="transmembrane region" description="Helical" evidence="9">
    <location>
        <begin position="245"/>
        <end position="267"/>
    </location>
</feature>
<dbReference type="EMBL" id="JAGPXD010000006">
    <property type="protein sequence ID" value="KAH7349833.1"/>
    <property type="molecule type" value="Genomic_DNA"/>
</dbReference>
<dbReference type="GO" id="GO:1903425">
    <property type="term" value="F:fluoride transmembrane transporter activity"/>
    <property type="evidence" value="ECO:0007669"/>
    <property type="project" value="TreeGrafter"/>
</dbReference>
<comment type="caution">
    <text evidence="10">The sequence shown here is derived from an EMBL/GenBank/DDBJ whole genome shotgun (WGS) entry which is preliminary data.</text>
</comment>
<evidence type="ECO:0000313" key="10">
    <source>
        <dbReference type="EMBL" id="KAH7349833.1"/>
    </source>
</evidence>
<feature type="transmembrane region" description="Helical" evidence="9">
    <location>
        <begin position="215"/>
        <end position="233"/>
    </location>
</feature>
<evidence type="ECO:0000256" key="5">
    <source>
        <dbReference type="ARBA" id="ARBA00022989"/>
    </source>
</evidence>
<evidence type="ECO:0000256" key="7">
    <source>
        <dbReference type="ARBA" id="ARBA00035120"/>
    </source>
</evidence>
<keyword evidence="11" id="KW-1185">Reference proteome</keyword>
<name>A0A8K0WYW1_9PEZI</name>
<evidence type="ECO:0000256" key="4">
    <source>
        <dbReference type="ARBA" id="ARBA00022692"/>
    </source>
</evidence>
<reference evidence="10" key="1">
    <citation type="journal article" date="2021" name="Nat. Commun.">
        <title>Genetic determinants of endophytism in the Arabidopsis root mycobiome.</title>
        <authorList>
            <person name="Mesny F."/>
            <person name="Miyauchi S."/>
            <person name="Thiergart T."/>
            <person name="Pickel B."/>
            <person name="Atanasova L."/>
            <person name="Karlsson M."/>
            <person name="Huettel B."/>
            <person name="Barry K.W."/>
            <person name="Haridas S."/>
            <person name="Chen C."/>
            <person name="Bauer D."/>
            <person name="Andreopoulos W."/>
            <person name="Pangilinan J."/>
            <person name="LaButti K."/>
            <person name="Riley R."/>
            <person name="Lipzen A."/>
            <person name="Clum A."/>
            <person name="Drula E."/>
            <person name="Henrissat B."/>
            <person name="Kohler A."/>
            <person name="Grigoriev I.V."/>
            <person name="Martin F.M."/>
            <person name="Hacquard S."/>
        </authorList>
    </citation>
    <scope>NUCLEOTIDE SEQUENCE</scope>
    <source>
        <strain evidence="10">MPI-CAGE-AT-0016</strain>
    </source>
</reference>
<proteinExistence type="inferred from homology"/>
<dbReference type="OrthoDB" id="409792at2759"/>
<protein>
    <submittedName>
        <fullName evidence="10">CrcB-like protein-domain-containing protein</fullName>
    </submittedName>
</protein>
<comment type="similarity">
    <text evidence="7">Belongs to the fluoride channel Fluc/FEX (TC 1.A.43) family.</text>
</comment>
<evidence type="ECO:0000256" key="8">
    <source>
        <dbReference type="ARBA" id="ARBA00035585"/>
    </source>
</evidence>
<feature type="transmembrane region" description="Helical" evidence="9">
    <location>
        <begin position="96"/>
        <end position="117"/>
    </location>
</feature>
<evidence type="ECO:0000313" key="11">
    <source>
        <dbReference type="Proteomes" id="UP000813385"/>
    </source>
</evidence>
<keyword evidence="5 9" id="KW-1133">Transmembrane helix</keyword>
<feature type="transmembrane region" description="Helical" evidence="9">
    <location>
        <begin position="145"/>
        <end position="167"/>
    </location>
</feature>
<feature type="transmembrane region" description="Helical" evidence="9">
    <location>
        <begin position="188"/>
        <end position="209"/>
    </location>
</feature>
<evidence type="ECO:0000256" key="3">
    <source>
        <dbReference type="ARBA" id="ARBA00022475"/>
    </source>
</evidence>
<sequence length="347" mass="36532">MTTTASLTHFYTHSHLILFALLGTLARLGVQALNRYPSAPISFPVLWANVGGSFIMGFLIEDRRLFISADDAHGDIPEPTFTPAARAAHLARKKTVPLYVGLATGFCGSFTSFSSFIRDMFLATTNDISPMPGAVVTLRNGGYSFLALLAVLISTVALSLGALAAGGHLAQVLHPYTPTLPRSFTRRYIDRLAALLGWGGWLAAVILAAVPPRDAWRGEALFALVFAPLGCLLRHHLGLVLNPRLASFPLGTFAANVGGTAVLGMAWDLAHAPVGGLVACQVLMGVEDGFCGCLTTVSTWVAELAGFGDVRRAYIYGSASVVAAYAVLVAVMGGLRWGQGFAAPVCA</sequence>
<comment type="function">
    <text evidence="1">Fluoride channel required for the rapid expulsion of cytoplasmic fluoride.</text>
</comment>
<keyword evidence="6 9" id="KW-0472">Membrane</keyword>
<dbReference type="PANTHER" id="PTHR28259">
    <property type="entry name" value="FLUORIDE EXPORT PROTEIN 1-RELATED"/>
    <property type="match status" value="1"/>
</dbReference>
<accession>A0A8K0WYW1</accession>
<dbReference type="Pfam" id="PF02537">
    <property type="entry name" value="CRCB"/>
    <property type="match status" value="2"/>
</dbReference>
<evidence type="ECO:0000256" key="9">
    <source>
        <dbReference type="SAM" id="Phobius"/>
    </source>
</evidence>
<feature type="transmembrane region" description="Helical" evidence="9">
    <location>
        <begin position="41"/>
        <end position="60"/>
    </location>
</feature>
<feature type="transmembrane region" description="Helical" evidence="9">
    <location>
        <begin position="313"/>
        <end position="335"/>
    </location>
</feature>
<keyword evidence="3" id="KW-1003">Cell membrane</keyword>
<evidence type="ECO:0000256" key="1">
    <source>
        <dbReference type="ARBA" id="ARBA00002598"/>
    </source>
</evidence>
<evidence type="ECO:0000256" key="2">
    <source>
        <dbReference type="ARBA" id="ARBA00004651"/>
    </source>
</evidence>
<dbReference type="PANTHER" id="PTHR28259:SF1">
    <property type="entry name" value="FLUORIDE EXPORT PROTEIN 1-RELATED"/>
    <property type="match status" value="1"/>
</dbReference>
<comment type="subcellular location">
    <subcellularLocation>
        <location evidence="2">Cell membrane</location>
        <topology evidence="2">Multi-pass membrane protein</topology>
    </subcellularLocation>
</comment>
<dbReference type="AlphaFoldDB" id="A0A8K0WYW1"/>
<keyword evidence="4 9" id="KW-0812">Transmembrane</keyword>
<comment type="catalytic activity">
    <reaction evidence="8">
        <text>fluoride(in) = fluoride(out)</text>
        <dbReference type="Rhea" id="RHEA:76159"/>
        <dbReference type="ChEBI" id="CHEBI:17051"/>
    </reaction>
    <physiologicalReaction direction="left-to-right" evidence="8">
        <dbReference type="Rhea" id="RHEA:76160"/>
    </physiologicalReaction>
</comment>
<organism evidence="10 11">
    <name type="scientific">Plectosphaerella cucumerina</name>
    <dbReference type="NCBI Taxonomy" id="40658"/>
    <lineage>
        <taxon>Eukaryota</taxon>
        <taxon>Fungi</taxon>
        <taxon>Dikarya</taxon>
        <taxon>Ascomycota</taxon>
        <taxon>Pezizomycotina</taxon>
        <taxon>Sordariomycetes</taxon>
        <taxon>Hypocreomycetidae</taxon>
        <taxon>Glomerellales</taxon>
        <taxon>Plectosphaerellaceae</taxon>
        <taxon>Plectosphaerella</taxon>
    </lineage>
</organism>